<gene>
    <name evidence="1" type="ORF">SAMN05443665_1002271</name>
</gene>
<reference evidence="1 2" key="1">
    <citation type="submission" date="2017-06" db="EMBL/GenBank/DDBJ databases">
        <authorList>
            <person name="Kim H.J."/>
            <person name="Triplett B.A."/>
        </authorList>
    </citation>
    <scope>NUCLEOTIDE SEQUENCE [LARGE SCALE GENOMIC DNA]</scope>
    <source>
        <strain evidence="1 2">DSM 44715</strain>
    </source>
</reference>
<sequence>MGILYDYFIATSDDEAAQVIDWGGRSRPPA</sequence>
<accession>A0A239DEW8</accession>
<keyword evidence="2" id="KW-1185">Reference proteome</keyword>
<dbReference type="AlphaFoldDB" id="A0A239DEW8"/>
<proteinExistence type="predicted"/>
<organism evidence="1 2">
    <name type="scientific">Actinomadura meyerae</name>
    <dbReference type="NCBI Taxonomy" id="240840"/>
    <lineage>
        <taxon>Bacteria</taxon>
        <taxon>Bacillati</taxon>
        <taxon>Actinomycetota</taxon>
        <taxon>Actinomycetes</taxon>
        <taxon>Streptosporangiales</taxon>
        <taxon>Thermomonosporaceae</taxon>
        <taxon>Actinomadura</taxon>
    </lineage>
</organism>
<evidence type="ECO:0000313" key="2">
    <source>
        <dbReference type="Proteomes" id="UP000198318"/>
    </source>
</evidence>
<dbReference type="Proteomes" id="UP000198318">
    <property type="component" value="Unassembled WGS sequence"/>
</dbReference>
<dbReference type="EMBL" id="FZOR01000002">
    <property type="protein sequence ID" value="SNS30945.1"/>
    <property type="molecule type" value="Genomic_DNA"/>
</dbReference>
<name>A0A239DEW8_9ACTN</name>
<evidence type="ECO:0000313" key="1">
    <source>
        <dbReference type="EMBL" id="SNS30945.1"/>
    </source>
</evidence>
<protein>
    <submittedName>
        <fullName evidence="1">Uncharacterized protein</fullName>
    </submittedName>
</protein>